<proteinExistence type="predicted"/>
<reference evidence="1 2" key="1">
    <citation type="submission" date="2020-07" db="EMBL/GenBank/DDBJ databases">
        <title>Complete genome sequence of Burkholderia gladioli phage Maja.</title>
        <authorList>
            <person name="Yu Z."/>
            <person name="Yao G.W."/>
            <person name="Guadalupe Vizoso-Pinto M."/>
            <person name="Sun L."/>
            <person name="Le T."/>
            <person name="Gonzalez C."/>
            <person name="Young R."/>
            <person name="Liu M."/>
        </authorList>
    </citation>
    <scope>NUCLEOTIDE SEQUENCE [LARGE SCALE GENOMIC DNA]</scope>
</reference>
<accession>A0A7S6U368</accession>
<organism evidence="1 2">
    <name type="scientific">Burkholderia phage Maja</name>
    <dbReference type="NCBI Taxonomy" id="2767571"/>
    <lineage>
        <taxon>Viruses</taxon>
        <taxon>Duplodnaviria</taxon>
        <taxon>Heunggongvirae</taxon>
        <taxon>Uroviricota</taxon>
        <taxon>Caudoviricetes</taxon>
        <taxon>Lindbergviridae</taxon>
        <taxon>Gladiolivirus</taxon>
        <taxon>Gladiolivirus maja</taxon>
    </lineage>
</organism>
<protein>
    <submittedName>
        <fullName evidence="1">Uncharacterized protein</fullName>
    </submittedName>
</protein>
<evidence type="ECO:0000313" key="1">
    <source>
        <dbReference type="EMBL" id="QOV06286.1"/>
    </source>
</evidence>
<gene>
    <name evidence="1" type="ORF">CPT_Maja_066</name>
</gene>
<keyword evidence="2" id="KW-1185">Reference proteome</keyword>
<dbReference type="Proteomes" id="UP000593952">
    <property type="component" value="Segment"/>
</dbReference>
<evidence type="ECO:0000313" key="2">
    <source>
        <dbReference type="Proteomes" id="UP000593952"/>
    </source>
</evidence>
<dbReference type="EMBL" id="MT708549">
    <property type="protein sequence ID" value="QOV06286.1"/>
    <property type="molecule type" value="Genomic_DNA"/>
</dbReference>
<name>A0A7S6U368_9CAUD</name>
<sequence length="72" mass="8303">MFKRAKAEVDGKRYAVCFDARTGEPLAIDVQVVRERFNHYRQIWVKNNGTPNARQILIIQAARDELEMVPSA</sequence>